<geneLocation type="plasmid" evidence="10 11">
    <name>pSCL4</name>
</geneLocation>
<sequence length="401" mass="42538">MLSDTHEDLRAQVRAFAESEITPRIPRMENSGDIETGLVKDMGARGWIGVTIPTAYGGMGAGHEAKTVVVDELSLHSAAMGAAAQASILGVAKIDHFGTEEQKREWLPPIAEGTLLPTIAVTEAESGGHVLGMASTARRKGRGWVLDGRKVFVGNSAIGHLHGVVVRTGEGPGGLTAFLVEHDRKGVSAPPHPPRIGLKGFSFGELHLDAVHVSDSHRIGDIGDGLAVAYSSSVLYGRLNLGAVALGILRATLAQTTAFISGRDRITGLGVVRDRLGDITAHVKMAELAVYHAARSLDRGEPCDQDLITAKLHAVEAAQHATRLGMRTHGATGLLTSVPMERFHRDALCLEPPAGTSDIQRHRLAEEALTPGRHRPWSQRFARPLTPAPAPAPDTLLAHTA</sequence>
<dbReference type="Proteomes" id="UP000002357">
    <property type="component" value="Plasmid pSCL4"/>
</dbReference>
<dbReference type="InterPro" id="IPR009100">
    <property type="entry name" value="AcylCoA_DH/oxidase_NM_dom_sf"/>
</dbReference>
<dbReference type="SUPFAM" id="SSF56645">
    <property type="entry name" value="Acyl-CoA dehydrogenase NM domain-like"/>
    <property type="match status" value="1"/>
</dbReference>
<keyword evidence="10" id="KW-0614">Plasmid</keyword>
<dbReference type="InterPro" id="IPR009075">
    <property type="entry name" value="AcylCo_DH/oxidase_C"/>
</dbReference>
<dbReference type="InterPro" id="IPR046373">
    <property type="entry name" value="Acyl-CoA_Oxase/DH_mid-dom_sf"/>
</dbReference>
<keyword evidence="5" id="KW-0560">Oxidoreductase</keyword>
<dbReference type="InterPro" id="IPR036250">
    <property type="entry name" value="AcylCo_DH-like_C"/>
</dbReference>
<dbReference type="GeneID" id="93733596"/>
<dbReference type="PANTHER" id="PTHR43884:SF12">
    <property type="entry name" value="ISOVALERYL-COA DEHYDROGENASE, MITOCHONDRIAL-RELATED"/>
    <property type="match status" value="1"/>
</dbReference>
<evidence type="ECO:0000256" key="4">
    <source>
        <dbReference type="ARBA" id="ARBA00022827"/>
    </source>
</evidence>
<proteinExistence type="inferred from homology"/>
<comment type="similarity">
    <text evidence="2 5">Belongs to the acyl-CoA dehydrogenase family.</text>
</comment>
<evidence type="ECO:0000256" key="3">
    <source>
        <dbReference type="ARBA" id="ARBA00022630"/>
    </source>
</evidence>
<name>D5SJ39_STRCL</name>
<keyword evidence="3 5" id="KW-0285">Flavoprotein</keyword>
<feature type="region of interest" description="Disordered" evidence="6">
    <location>
        <begin position="367"/>
        <end position="401"/>
    </location>
</feature>
<keyword evidence="4 5" id="KW-0274">FAD</keyword>
<dbReference type="OrthoDB" id="8876745at2"/>
<dbReference type="PANTHER" id="PTHR43884">
    <property type="entry name" value="ACYL-COA DEHYDROGENASE"/>
    <property type="match status" value="1"/>
</dbReference>
<evidence type="ECO:0000256" key="5">
    <source>
        <dbReference type="RuleBase" id="RU362125"/>
    </source>
</evidence>
<feature type="domain" description="Acyl-CoA dehydrogenase/oxidase C-terminal" evidence="7">
    <location>
        <begin position="223"/>
        <end position="368"/>
    </location>
</feature>
<organism evidence="10 11">
    <name type="scientific">Streptomyces clavuligerus</name>
    <dbReference type="NCBI Taxonomy" id="1901"/>
    <lineage>
        <taxon>Bacteria</taxon>
        <taxon>Bacillati</taxon>
        <taxon>Actinomycetota</taxon>
        <taxon>Actinomycetes</taxon>
        <taxon>Kitasatosporales</taxon>
        <taxon>Streptomycetaceae</taxon>
        <taxon>Streptomyces</taxon>
    </lineage>
</organism>
<dbReference type="InterPro" id="IPR037069">
    <property type="entry name" value="AcylCoA_DH/ox_N_sf"/>
</dbReference>
<dbReference type="Gene3D" id="1.20.140.10">
    <property type="entry name" value="Butyryl-CoA Dehydrogenase, subunit A, domain 3"/>
    <property type="match status" value="1"/>
</dbReference>
<dbReference type="EMBL" id="CM000914">
    <property type="protein sequence ID" value="EFG03932.2"/>
    <property type="molecule type" value="Genomic_DNA"/>
</dbReference>
<comment type="cofactor">
    <cofactor evidence="1 5">
        <name>FAD</name>
        <dbReference type="ChEBI" id="CHEBI:57692"/>
    </cofactor>
</comment>
<dbReference type="eggNOG" id="COG1960">
    <property type="taxonomic scope" value="Bacteria"/>
</dbReference>
<feature type="domain" description="Acyl-CoA dehydrogenase/oxidase N-terminal" evidence="9">
    <location>
        <begin position="3"/>
        <end position="113"/>
    </location>
</feature>
<dbReference type="Gene3D" id="1.10.540.10">
    <property type="entry name" value="Acyl-CoA dehydrogenase/oxidase, N-terminal domain"/>
    <property type="match status" value="1"/>
</dbReference>
<dbReference type="InterPro" id="IPR013786">
    <property type="entry name" value="AcylCoA_DH/ox_N"/>
</dbReference>
<dbReference type="GO" id="GO:0003995">
    <property type="term" value="F:acyl-CoA dehydrogenase activity"/>
    <property type="evidence" value="ECO:0007669"/>
    <property type="project" value="TreeGrafter"/>
</dbReference>
<evidence type="ECO:0000256" key="6">
    <source>
        <dbReference type="SAM" id="MobiDB-lite"/>
    </source>
</evidence>
<protein>
    <submittedName>
        <fullName evidence="10">Probable acyl-CoA dehydrogenase</fullName>
    </submittedName>
</protein>
<dbReference type="Pfam" id="PF02771">
    <property type="entry name" value="Acyl-CoA_dh_N"/>
    <property type="match status" value="1"/>
</dbReference>
<feature type="domain" description="Acyl-CoA oxidase/dehydrogenase middle" evidence="8">
    <location>
        <begin position="119"/>
        <end position="211"/>
    </location>
</feature>
<dbReference type="GO" id="GO:0050660">
    <property type="term" value="F:flavin adenine dinucleotide binding"/>
    <property type="evidence" value="ECO:0007669"/>
    <property type="project" value="InterPro"/>
</dbReference>
<dbReference type="InterPro" id="IPR006091">
    <property type="entry name" value="Acyl-CoA_Oxase/DH_mid-dom"/>
</dbReference>
<dbReference type="SUPFAM" id="SSF47203">
    <property type="entry name" value="Acyl-CoA dehydrogenase C-terminal domain-like"/>
    <property type="match status" value="1"/>
</dbReference>
<evidence type="ECO:0000259" key="8">
    <source>
        <dbReference type="Pfam" id="PF02770"/>
    </source>
</evidence>
<evidence type="ECO:0000256" key="2">
    <source>
        <dbReference type="ARBA" id="ARBA00009347"/>
    </source>
</evidence>
<keyword evidence="11" id="KW-1185">Reference proteome</keyword>
<reference evidence="10 11" key="1">
    <citation type="journal article" date="2010" name="Genome Biol. Evol.">
        <title>The sequence of a 1.8-mb bacterial linear plasmid reveals a rich evolutionary reservoir of secondary metabolic pathways.</title>
        <authorList>
            <person name="Medema M.H."/>
            <person name="Trefzer A."/>
            <person name="Kovalchuk A."/>
            <person name="van den Berg M."/>
            <person name="Mueller U."/>
            <person name="Heijne W."/>
            <person name="Wu L."/>
            <person name="Alam M.T."/>
            <person name="Ronning C.M."/>
            <person name="Nierman W.C."/>
            <person name="Bovenberg R.A.L."/>
            <person name="Breitling R."/>
            <person name="Takano E."/>
        </authorList>
    </citation>
    <scope>NUCLEOTIDE SEQUENCE [LARGE SCALE GENOMIC DNA]</scope>
    <source>
        <strain evidence="11">ATCC 27064 / DSM 738 / JCM 4710 / NBRC 13307 / NCIMB 12785 / NRRL 3585 / VKM Ac-602</strain>
        <plasmid evidence="10">pSCL4</plasmid>
    </source>
</reference>
<evidence type="ECO:0000313" key="10">
    <source>
        <dbReference type="EMBL" id="EFG03932.2"/>
    </source>
</evidence>
<accession>D5SJ39</accession>
<dbReference type="Pfam" id="PF02770">
    <property type="entry name" value="Acyl-CoA_dh_M"/>
    <property type="match status" value="1"/>
</dbReference>
<dbReference type="Gene3D" id="2.40.110.10">
    <property type="entry name" value="Butyryl-CoA Dehydrogenase, subunit A, domain 2"/>
    <property type="match status" value="1"/>
</dbReference>
<dbReference type="Pfam" id="PF00441">
    <property type="entry name" value="Acyl-CoA_dh_1"/>
    <property type="match status" value="1"/>
</dbReference>
<dbReference type="AlphaFoldDB" id="D5SJ39"/>
<evidence type="ECO:0000259" key="9">
    <source>
        <dbReference type="Pfam" id="PF02771"/>
    </source>
</evidence>
<gene>
    <name evidence="10" type="ORF">SCLAV_p0442</name>
</gene>
<evidence type="ECO:0000259" key="7">
    <source>
        <dbReference type="Pfam" id="PF00441"/>
    </source>
</evidence>
<evidence type="ECO:0000313" key="11">
    <source>
        <dbReference type="Proteomes" id="UP000002357"/>
    </source>
</evidence>
<dbReference type="RefSeq" id="WP_003963098.1">
    <property type="nucleotide sequence ID" value="NZ_CM000914.1"/>
</dbReference>
<evidence type="ECO:0000256" key="1">
    <source>
        <dbReference type="ARBA" id="ARBA00001974"/>
    </source>
</evidence>